<keyword evidence="14" id="KW-1185">Reference proteome</keyword>
<evidence type="ECO:0000256" key="5">
    <source>
        <dbReference type="ARBA" id="ARBA00022597"/>
    </source>
</evidence>
<evidence type="ECO:0000256" key="1">
    <source>
        <dbReference type="ARBA" id="ARBA00002434"/>
    </source>
</evidence>
<protein>
    <recommendedName>
        <fullName evidence="2">Mannitol-specific phosphotransferase enzyme IIA component</fullName>
    </recommendedName>
    <alternativeName>
        <fullName evidence="10">EIIA</fullName>
    </alternativeName>
    <alternativeName>
        <fullName evidence="11">EIII</fullName>
    </alternativeName>
    <alternativeName>
        <fullName evidence="9">PTS system mannitol-specific EIIA component</fullName>
    </alternativeName>
</protein>
<evidence type="ECO:0000256" key="3">
    <source>
        <dbReference type="ARBA" id="ARBA00022448"/>
    </source>
</evidence>
<evidence type="ECO:0000256" key="9">
    <source>
        <dbReference type="ARBA" id="ARBA00029908"/>
    </source>
</evidence>
<dbReference type="PANTHER" id="PTHR30181:SF2">
    <property type="entry name" value="PTS SYSTEM MANNITOL-SPECIFIC EIICBA COMPONENT"/>
    <property type="match status" value="1"/>
</dbReference>
<reference evidence="13 14" key="1">
    <citation type="submission" date="2019-01" db="EMBL/GenBank/DDBJ databases">
        <authorList>
            <consortium name="Pathogen Informatics"/>
        </authorList>
    </citation>
    <scope>NUCLEOTIDE SEQUENCE [LARGE SCALE GENOMIC DNA]</scope>
    <source>
        <strain evidence="13 14">NCTC10166</strain>
    </source>
</reference>
<dbReference type="Gene3D" id="3.40.930.10">
    <property type="entry name" value="Mannitol-specific EII, Chain A"/>
    <property type="match status" value="1"/>
</dbReference>
<dbReference type="GO" id="GO:0005886">
    <property type="term" value="C:plasma membrane"/>
    <property type="evidence" value="ECO:0007669"/>
    <property type="project" value="TreeGrafter"/>
</dbReference>
<dbReference type="KEGG" id="mnu:NCTC10166_00449"/>
<dbReference type="SUPFAM" id="SSF55804">
    <property type="entry name" value="Phoshotransferase/anion transport protein"/>
    <property type="match status" value="1"/>
</dbReference>
<gene>
    <name evidence="13" type="primary">mtlF</name>
    <name evidence="13" type="ORF">NCTC10166_00449</name>
</gene>
<dbReference type="PROSITE" id="PS51094">
    <property type="entry name" value="PTS_EIIA_TYPE_2"/>
    <property type="match status" value="1"/>
</dbReference>
<dbReference type="EMBL" id="LR214951">
    <property type="protein sequence ID" value="VEU59471.1"/>
    <property type="molecule type" value="Genomic_DNA"/>
</dbReference>
<evidence type="ECO:0000313" key="14">
    <source>
        <dbReference type="Proteomes" id="UP000289440"/>
    </source>
</evidence>
<evidence type="ECO:0000256" key="6">
    <source>
        <dbReference type="ARBA" id="ARBA00022679"/>
    </source>
</evidence>
<dbReference type="GO" id="GO:0016301">
    <property type="term" value="F:kinase activity"/>
    <property type="evidence" value="ECO:0007669"/>
    <property type="project" value="UniProtKB-KW"/>
</dbReference>
<evidence type="ECO:0000256" key="8">
    <source>
        <dbReference type="ARBA" id="ARBA00022777"/>
    </source>
</evidence>
<dbReference type="GO" id="GO:0090563">
    <property type="term" value="F:protein-phosphocysteine-sugar phosphotransferase activity"/>
    <property type="evidence" value="ECO:0007669"/>
    <property type="project" value="TreeGrafter"/>
</dbReference>
<proteinExistence type="predicted"/>
<dbReference type="RefSeq" id="WP_129719859.1">
    <property type="nucleotide sequence ID" value="NZ_LR214951.1"/>
</dbReference>
<dbReference type="Pfam" id="PF00359">
    <property type="entry name" value="PTS_EIIA_2"/>
    <property type="match status" value="1"/>
</dbReference>
<dbReference type="PANTHER" id="PTHR30181">
    <property type="entry name" value="MANNITOL PERMEASE IIC COMPONENT"/>
    <property type="match status" value="1"/>
</dbReference>
<dbReference type="GO" id="GO:0009401">
    <property type="term" value="P:phosphoenolpyruvate-dependent sugar phosphotransferase system"/>
    <property type="evidence" value="ECO:0007669"/>
    <property type="project" value="UniProtKB-KW"/>
</dbReference>
<dbReference type="InterPro" id="IPR050893">
    <property type="entry name" value="Sugar_PTS"/>
</dbReference>
<evidence type="ECO:0000259" key="12">
    <source>
        <dbReference type="PROSITE" id="PS51094"/>
    </source>
</evidence>
<keyword evidence="3" id="KW-0813">Transport</keyword>
<organism evidence="13 14">
    <name type="scientific">Mesomycoplasma neurolyticum</name>
    <dbReference type="NCBI Taxonomy" id="2120"/>
    <lineage>
        <taxon>Bacteria</taxon>
        <taxon>Bacillati</taxon>
        <taxon>Mycoplasmatota</taxon>
        <taxon>Mycoplasmoidales</taxon>
        <taxon>Metamycoplasmataceae</taxon>
        <taxon>Mesomycoplasma</taxon>
    </lineage>
</organism>
<dbReference type="OrthoDB" id="1640042at2"/>
<keyword evidence="8" id="KW-0418">Kinase</keyword>
<dbReference type="AlphaFoldDB" id="A0A449A5C9"/>
<feature type="domain" description="PTS EIIA type-2" evidence="12">
    <location>
        <begin position="1"/>
        <end position="140"/>
    </location>
</feature>
<name>A0A449A5C9_9BACT</name>
<keyword evidence="5" id="KW-0762">Sugar transport</keyword>
<dbReference type="InterPro" id="IPR016152">
    <property type="entry name" value="PTrfase/Anion_transptr"/>
</dbReference>
<dbReference type="Proteomes" id="UP000289440">
    <property type="component" value="Chromosome"/>
</dbReference>
<accession>A0A449A5C9</accession>
<evidence type="ECO:0000256" key="7">
    <source>
        <dbReference type="ARBA" id="ARBA00022683"/>
    </source>
</evidence>
<keyword evidence="6 13" id="KW-0808">Transferase</keyword>
<keyword evidence="7" id="KW-0598">Phosphotransferase system</keyword>
<evidence type="ECO:0000256" key="2">
    <source>
        <dbReference type="ARBA" id="ARBA00014783"/>
    </source>
</evidence>
<keyword evidence="4" id="KW-0597">Phosphoprotein</keyword>
<evidence type="ECO:0000256" key="10">
    <source>
        <dbReference type="ARBA" id="ARBA00030956"/>
    </source>
</evidence>
<dbReference type="InterPro" id="IPR002178">
    <property type="entry name" value="PTS_EIIA_type-2_dom"/>
</dbReference>
<evidence type="ECO:0000256" key="11">
    <source>
        <dbReference type="ARBA" id="ARBA00030962"/>
    </source>
</evidence>
<evidence type="ECO:0000256" key="4">
    <source>
        <dbReference type="ARBA" id="ARBA00022553"/>
    </source>
</evidence>
<sequence>MKLTKNNIFLNQNLKNKNEIFEHIFNYFFKKGSVTKDFLISMIKRDVESSVAIGNYLFLPHANFDGKNSVLKNDIVFLHLKKTIIIDDQKIKFVVGLACYDAKHIEALQKIAIAFSNIEKIEKLVNKLFINYEDILKILN</sequence>
<evidence type="ECO:0000313" key="13">
    <source>
        <dbReference type="EMBL" id="VEU59471.1"/>
    </source>
</evidence>
<comment type="function">
    <text evidence="1">The phosphoenolpyruvate-dependent sugar phosphotransferase system (sugar PTS), a major carbohydrate active transport system, catalyzes the phosphorylation of incoming sugar substrates concomitantly with their translocation across the cell membrane. The enzyme II CmtAB PTS system is involved in D-mannitol transport.</text>
</comment>